<evidence type="ECO:0000256" key="6">
    <source>
        <dbReference type="ARBA" id="ARBA00023157"/>
    </source>
</evidence>
<dbReference type="InterPro" id="IPR013320">
    <property type="entry name" value="ConA-like_dom_sf"/>
</dbReference>
<dbReference type="PRINTS" id="PR00895">
    <property type="entry name" value="PENTAXIN"/>
</dbReference>
<comment type="similarity">
    <text evidence="7 9">Belongs to the pentraxin family.</text>
</comment>
<dbReference type="Gene3D" id="2.60.120.200">
    <property type="match status" value="1"/>
</dbReference>
<keyword evidence="2" id="KW-0964">Secreted</keyword>
<reference evidence="11 12" key="1">
    <citation type="submission" date="2020-06" db="EMBL/GenBank/DDBJ databases">
        <authorList>
            <consortium name="Wellcome Sanger Institute Data Sharing"/>
        </authorList>
    </citation>
    <scope>NUCLEOTIDE SEQUENCE [LARGE SCALE GENOMIC DNA]</scope>
</reference>
<name>A0AAY4CP62_9TELE</name>
<evidence type="ECO:0000256" key="8">
    <source>
        <dbReference type="PROSITE-ProRule" id="PRU01172"/>
    </source>
</evidence>
<comment type="subunit">
    <text evidence="9">Homopentamer. Pentaxin (or pentraxin) have a discoid arrangement of 5 non-covalently bound subunits.</text>
</comment>
<evidence type="ECO:0000313" key="11">
    <source>
        <dbReference type="Ensembl" id="ENSDCDP00010034908.1"/>
    </source>
</evidence>
<keyword evidence="4" id="KW-0732">Signal</keyword>
<dbReference type="PANTHER" id="PTHR45869:SF7">
    <property type="entry name" value="C-REACTIVE PROTEIN"/>
    <property type="match status" value="1"/>
</dbReference>
<comment type="cofactor">
    <cofactor evidence="9">
        <name>Ca(2+)</name>
        <dbReference type="ChEBI" id="CHEBI:29108"/>
    </cofactor>
    <text evidence="9">Binds 2 calcium ions per subunit.</text>
</comment>
<keyword evidence="6" id="KW-1015">Disulfide bond</keyword>
<dbReference type="Proteomes" id="UP000694580">
    <property type="component" value="Chromosome 8"/>
</dbReference>
<dbReference type="GO" id="GO:0046872">
    <property type="term" value="F:metal ion binding"/>
    <property type="evidence" value="ECO:0007669"/>
    <property type="project" value="UniProtKB-KW"/>
</dbReference>
<accession>A0AAY4CP62</accession>
<reference evidence="11" key="3">
    <citation type="submission" date="2025-09" db="UniProtKB">
        <authorList>
            <consortium name="Ensembl"/>
        </authorList>
    </citation>
    <scope>IDENTIFICATION</scope>
</reference>
<keyword evidence="3 9" id="KW-0479">Metal-binding</keyword>
<organism evidence="11 12">
    <name type="scientific">Denticeps clupeoides</name>
    <name type="common">denticle herring</name>
    <dbReference type="NCBI Taxonomy" id="299321"/>
    <lineage>
        <taxon>Eukaryota</taxon>
        <taxon>Metazoa</taxon>
        <taxon>Chordata</taxon>
        <taxon>Craniata</taxon>
        <taxon>Vertebrata</taxon>
        <taxon>Euteleostomi</taxon>
        <taxon>Actinopterygii</taxon>
        <taxon>Neopterygii</taxon>
        <taxon>Teleostei</taxon>
        <taxon>Clupei</taxon>
        <taxon>Clupeiformes</taxon>
        <taxon>Denticipitoidei</taxon>
        <taxon>Denticipitidae</taxon>
        <taxon>Denticeps</taxon>
    </lineage>
</organism>
<keyword evidence="5 9" id="KW-0106">Calcium</keyword>
<evidence type="ECO:0000256" key="5">
    <source>
        <dbReference type="ARBA" id="ARBA00022837"/>
    </source>
</evidence>
<proteinExistence type="inferred from homology"/>
<dbReference type="GO" id="GO:0005576">
    <property type="term" value="C:extracellular region"/>
    <property type="evidence" value="ECO:0007669"/>
    <property type="project" value="UniProtKB-SubCell"/>
</dbReference>
<evidence type="ECO:0000256" key="9">
    <source>
        <dbReference type="RuleBase" id="RU362112"/>
    </source>
</evidence>
<evidence type="ECO:0000313" key="12">
    <source>
        <dbReference type="Proteomes" id="UP000694580"/>
    </source>
</evidence>
<protein>
    <recommendedName>
        <fullName evidence="9">Pentraxin family member</fullName>
    </recommendedName>
</protein>
<comment type="caution">
    <text evidence="8">Lacks conserved residue(s) required for the propagation of feature annotation.</text>
</comment>
<evidence type="ECO:0000256" key="3">
    <source>
        <dbReference type="ARBA" id="ARBA00022723"/>
    </source>
</evidence>
<dbReference type="InterPro" id="IPR001759">
    <property type="entry name" value="PTX_dom"/>
</dbReference>
<keyword evidence="12" id="KW-1185">Reference proteome</keyword>
<comment type="subcellular location">
    <subcellularLocation>
        <location evidence="1 9">Secreted</location>
    </subcellularLocation>
</comment>
<evidence type="ECO:0000256" key="4">
    <source>
        <dbReference type="ARBA" id="ARBA00022729"/>
    </source>
</evidence>
<dbReference type="AlphaFoldDB" id="A0AAY4CP62"/>
<reference evidence="11" key="2">
    <citation type="submission" date="2025-08" db="UniProtKB">
        <authorList>
            <consortium name="Ensembl"/>
        </authorList>
    </citation>
    <scope>IDENTIFICATION</scope>
</reference>
<dbReference type="Pfam" id="PF00354">
    <property type="entry name" value="Pentaxin"/>
    <property type="match status" value="1"/>
</dbReference>
<dbReference type="PROSITE" id="PS51828">
    <property type="entry name" value="PTX_2"/>
    <property type="match status" value="1"/>
</dbReference>
<dbReference type="InterPro" id="IPR051005">
    <property type="entry name" value="Pentraxin_domain"/>
</dbReference>
<evidence type="ECO:0000256" key="7">
    <source>
        <dbReference type="ARBA" id="ARBA00038102"/>
    </source>
</evidence>
<dbReference type="SMART" id="SM00159">
    <property type="entry name" value="PTX"/>
    <property type="match status" value="1"/>
</dbReference>
<dbReference type="SUPFAM" id="SSF49899">
    <property type="entry name" value="Concanavalin A-like lectins/glucanases"/>
    <property type="match status" value="1"/>
</dbReference>
<feature type="domain" description="Pentraxin (PTX)" evidence="10">
    <location>
        <begin position="17"/>
        <end position="207"/>
    </location>
</feature>
<dbReference type="Ensembl" id="ENSDCDT00010043549.1">
    <property type="protein sequence ID" value="ENSDCDP00010034908.1"/>
    <property type="gene ID" value="ENSDCDG00010022518.1"/>
</dbReference>
<evidence type="ECO:0000256" key="1">
    <source>
        <dbReference type="ARBA" id="ARBA00004613"/>
    </source>
</evidence>
<evidence type="ECO:0000259" key="10">
    <source>
        <dbReference type="PROSITE" id="PS51828"/>
    </source>
</evidence>
<sequence length="210" mass="22998">MTFLLLLFILVTYFYLYGKMLTFPAVSESAHVKVMPDLSKDLDAVTVCIVSFATPDNPNAFLLFKPENNVFEVDHTKGFVLFYGLEAKLNQWNSICATWESGNGIAQVWVNGNPSARKGLGHGLKISGAPSIVLGQDQDSYGGGFDKAQSFVGMITDVHMWDSVLSYYDIALYKANLLMKSPGTVINWGALDFSVQGHVVVEDQISATNA</sequence>
<dbReference type="PANTHER" id="PTHR45869">
    <property type="entry name" value="C-REACTIVE PROTEIN-RELATED"/>
    <property type="match status" value="1"/>
</dbReference>
<dbReference type="GeneTree" id="ENSGT01100000263515"/>
<evidence type="ECO:0000256" key="2">
    <source>
        <dbReference type="ARBA" id="ARBA00022525"/>
    </source>
</evidence>